<feature type="transmembrane region" description="Helical" evidence="2">
    <location>
        <begin position="73"/>
        <end position="97"/>
    </location>
</feature>
<dbReference type="GeneID" id="54347100"/>
<evidence type="ECO:0000256" key="2">
    <source>
        <dbReference type="SAM" id="Phobius"/>
    </source>
</evidence>
<feature type="transmembrane region" description="Helical" evidence="2">
    <location>
        <begin position="191"/>
        <end position="213"/>
    </location>
</feature>
<feature type="compositionally biased region" description="Polar residues" evidence="1">
    <location>
        <begin position="327"/>
        <end position="337"/>
    </location>
</feature>
<feature type="transmembrane region" description="Helical" evidence="2">
    <location>
        <begin position="255"/>
        <end position="279"/>
    </location>
</feature>
<reference evidence="3" key="1">
    <citation type="journal article" date="2020" name="Stud. Mycol.">
        <title>101 Dothideomycetes genomes: a test case for predicting lifestyles and emergence of pathogens.</title>
        <authorList>
            <person name="Haridas S."/>
            <person name="Albert R."/>
            <person name="Binder M."/>
            <person name="Bloem J."/>
            <person name="Labutti K."/>
            <person name="Salamov A."/>
            <person name="Andreopoulos B."/>
            <person name="Baker S."/>
            <person name="Barry K."/>
            <person name="Bills G."/>
            <person name="Bluhm B."/>
            <person name="Cannon C."/>
            <person name="Castanera R."/>
            <person name="Culley D."/>
            <person name="Daum C."/>
            <person name="Ezra D."/>
            <person name="Gonzalez J."/>
            <person name="Henrissat B."/>
            <person name="Kuo A."/>
            <person name="Liang C."/>
            <person name="Lipzen A."/>
            <person name="Lutzoni F."/>
            <person name="Magnuson J."/>
            <person name="Mondo S."/>
            <person name="Nolan M."/>
            <person name="Ohm R."/>
            <person name="Pangilinan J."/>
            <person name="Park H.-J."/>
            <person name="Ramirez L."/>
            <person name="Alfaro M."/>
            <person name="Sun H."/>
            <person name="Tritt A."/>
            <person name="Yoshinaga Y."/>
            <person name="Zwiers L.-H."/>
            <person name="Turgeon B."/>
            <person name="Goodwin S."/>
            <person name="Spatafora J."/>
            <person name="Crous P."/>
            <person name="Grigoriev I."/>
        </authorList>
    </citation>
    <scope>NUCLEOTIDE SEQUENCE</scope>
    <source>
        <strain evidence="3">CBS 183.55</strain>
    </source>
</reference>
<evidence type="ECO:0000313" key="3">
    <source>
        <dbReference type="EMBL" id="KAF1931091.1"/>
    </source>
</evidence>
<feature type="transmembrane region" description="Helical" evidence="2">
    <location>
        <begin position="129"/>
        <end position="149"/>
    </location>
</feature>
<dbReference type="RefSeq" id="XP_033451339.1">
    <property type="nucleotide sequence ID" value="XM_033589453.1"/>
</dbReference>
<proteinExistence type="predicted"/>
<protein>
    <submittedName>
        <fullName evidence="3">Uncharacterized protein</fullName>
    </submittedName>
</protein>
<feature type="region of interest" description="Disordered" evidence="1">
    <location>
        <begin position="309"/>
        <end position="388"/>
    </location>
</feature>
<gene>
    <name evidence="3" type="ORF">M421DRAFT_339437</name>
</gene>
<keyword evidence="2" id="KW-1133">Transmembrane helix</keyword>
<organism evidence="3 4">
    <name type="scientific">Didymella exigua CBS 183.55</name>
    <dbReference type="NCBI Taxonomy" id="1150837"/>
    <lineage>
        <taxon>Eukaryota</taxon>
        <taxon>Fungi</taxon>
        <taxon>Dikarya</taxon>
        <taxon>Ascomycota</taxon>
        <taxon>Pezizomycotina</taxon>
        <taxon>Dothideomycetes</taxon>
        <taxon>Pleosporomycetidae</taxon>
        <taxon>Pleosporales</taxon>
        <taxon>Pleosporineae</taxon>
        <taxon>Didymellaceae</taxon>
        <taxon>Didymella</taxon>
    </lineage>
</organism>
<dbReference type="EMBL" id="ML978961">
    <property type="protein sequence ID" value="KAF1931091.1"/>
    <property type="molecule type" value="Genomic_DNA"/>
</dbReference>
<dbReference type="AlphaFoldDB" id="A0A6A5RRM8"/>
<accession>A0A6A5RRM8</accession>
<name>A0A6A5RRM8_9PLEO</name>
<feature type="compositionally biased region" description="Basic and acidic residues" evidence="1">
    <location>
        <begin position="379"/>
        <end position="388"/>
    </location>
</feature>
<keyword evidence="2" id="KW-0812">Transmembrane</keyword>
<evidence type="ECO:0000256" key="1">
    <source>
        <dbReference type="SAM" id="MobiDB-lite"/>
    </source>
</evidence>
<sequence length="403" mass="44044">MPCRSVLALCCLLQYAFRHCRLLPHGQPTYLFFFFLKILRATTITSPPRTPTAMASASISPIRHPRLTPRDRFLTAHIHIATLTFIAALLLTLMLLWHVGTVALVQDYEMPGWWARGFVREMKRGWRTAVWVGVLGMVPLDCVVAVVVLDGWWCVREGIETDPSPATTVPSTPSTYRSLLHHRLSPRTIHILLGVLDILMLAVLTSHIASYILSLPQYLSHCRGFAVDTAPPLEFGAAKVPLSVRDNCVKLNVDIHVAGGFSTFMAIALGLLHGAALLVRGWERVQLGEQGVLGKACVHHGPSVISISQCSRDTASARPGLEDPETKANSARSTFSQPRDEASNTHSAAASLASPREHTSVGAEERGSGVGSTVRRRERCTEVSETAKEGKWDEVLLGCLIDG</sequence>
<keyword evidence="4" id="KW-1185">Reference proteome</keyword>
<keyword evidence="2" id="KW-0472">Membrane</keyword>
<dbReference type="Proteomes" id="UP000800082">
    <property type="component" value="Unassembled WGS sequence"/>
</dbReference>
<dbReference type="OrthoDB" id="3800069at2759"/>
<feature type="compositionally biased region" description="Basic and acidic residues" evidence="1">
    <location>
        <begin position="355"/>
        <end position="367"/>
    </location>
</feature>
<evidence type="ECO:0000313" key="4">
    <source>
        <dbReference type="Proteomes" id="UP000800082"/>
    </source>
</evidence>